<dbReference type="PANTHER" id="PTHR21531">
    <property type="entry name" value="LOW-TEMPERATURE VIABILITY PROTEIN LTV1-RELATED"/>
    <property type="match status" value="1"/>
</dbReference>
<comment type="similarity">
    <text evidence="1">Belongs to the LTV1 family.</text>
</comment>
<feature type="compositionally biased region" description="Basic and acidic residues" evidence="2">
    <location>
        <begin position="301"/>
        <end position="312"/>
    </location>
</feature>
<protein>
    <recommendedName>
        <fullName evidence="5">Protein LTV1</fullName>
    </recommendedName>
</protein>
<dbReference type="STRING" id="745531.A0A0C3SDD3"/>
<proteinExistence type="inferred from homology"/>
<evidence type="ECO:0000256" key="2">
    <source>
        <dbReference type="SAM" id="MobiDB-lite"/>
    </source>
</evidence>
<feature type="compositionally biased region" description="Basic and acidic residues" evidence="2">
    <location>
        <begin position="472"/>
        <end position="517"/>
    </location>
</feature>
<dbReference type="InterPro" id="IPR007307">
    <property type="entry name" value="Ltv1"/>
</dbReference>
<dbReference type="GO" id="GO:0005634">
    <property type="term" value="C:nucleus"/>
    <property type="evidence" value="ECO:0007669"/>
    <property type="project" value="TreeGrafter"/>
</dbReference>
<feature type="region of interest" description="Disordered" evidence="2">
    <location>
        <begin position="272"/>
        <end position="291"/>
    </location>
</feature>
<feature type="region of interest" description="Disordered" evidence="2">
    <location>
        <begin position="296"/>
        <end position="333"/>
    </location>
</feature>
<dbReference type="GO" id="GO:0000056">
    <property type="term" value="P:ribosomal small subunit export from nucleus"/>
    <property type="evidence" value="ECO:0007669"/>
    <property type="project" value="TreeGrafter"/>
</dbReference>
<dbReference type="HOGENOM" id="CLU_028555_0_0_1"/>
<dbReference type="EMBL" id="KN840444">
    <property type="protein sequence ID" value="KIP11712.1"/>
    <property type="molecule type" value="Genomic_DNA"/>
</dbReference>
<feature type="region of interest" description="Disordered" evidence="2">
    <location>
        <begin position="464"/>
        <end position="537"/>
    </location>
</feature>
<evidence type="ECO:0008006" key="5">
    <source>
        <dbReference type="Google" id="ProtNLM"/>
    </source>
</evidence>
<sequence length="537" mass="60766">MPPKSIFRQPGAKHFQLVHRSQRDPLIHDPAASKHVLKEFERGNTKKGKSRADLEKVLHPADLAHDGERANIGEAAAYGVYFDDTNYDYMQHLRSVGIQEDGVESVLIEAPSTRPKAKGKAVEPITLVDLPPETLPSTSEVPRNYESQQAIPSSLSGFQPDMDPHLRQVLEALEDDAFVEESLEDGFFAGLVADGERDEEVDFDYEFREDGVEDELEEDEDDEDGGWEARFARFKREQKSFVATADHTSDLDEYSDGGDTLGTLPQFSVIGGKKRRKGASDASGYSMSSSSMFRNEGLTTLDERFDQVQKEYESDEDSEDRGSDSDEAPELITSREDFNDMMNEFLENYEIIGGKMQPVLAGETSVDKLDTIRKALGEAKIRDDDDSDREEDILMPTDIDEAKDRWDCETILTTYSNLENHPRLIRARQAKSIPKIQVDPKTGLPIVDGQRYSAKGKQIVTIEEDDEEGEDDRLVHVTVSRDKNESKEDKKMRKQAIKAEKQTRRADKKANKERFASEIKQQAKKLSDKEKTKMRKL</sequence>
<dbReference type="PANTHER" id="PTHR21531:SF0">
    <property type="entry name" value="PROTEIN LTV1 HOMOLOG"/>
    <property type="match status" value="1"/>
</dbReference>
<dbReference type="Pfam" id="PF04180">
    <property type="entry name" value="LTV"/>
    <property type="match status" value="1"/>
</dbReference>
<feature type="compositionally biased region" description="Acidic residues" evidence="2">
    <location>
        <begin position="313"/>
        <end position="329"/>
    </location>
</feature>
<reference evidence="3 4" key="1">
    <citation type="journal article" date="2014" name="PLoS Genet.">
        <title>Analysis of the Phlebiopsis gigantea genome, transcriptome and secretome provides insight into its pioneer colonization strategies of wood.</title>
        <authorList>
            <person name="Hori C."/>
            <person name="Ishida T."/>
            <person name="Igarashi K."/>
            <person name="Samejima M."/>
            <person name="Suzuki H."/>
            <person name="Master E."/>
            <person name="Ferreira P."/>
            <person name="Ruiz-Duenas F.J."/>
            <person name="Held B."/>
            <person name="Canessa P."/>
            <person name="Larrondo L.F."/>
            <person name="Schmoll M."/>
            <person name="Druzhinina I.S."/>
            <person name="Kubicek C.P."/>
            <person name="Gaskell J.A."/>
            <person name="Kersten P."/>
            <person name="St John F."/>
            <person name="Glasner J."/>
            <person name="Sabat G."/>
            <person name="Splinter BonDurant S."/>
            <person name="Syed K."/>
            <person name="Yadav J."/>
            <person name="Mgbeahuruike A.C."/>
            <person name="Kovalchuk A."/>
            <person name="Asiegbu F.O."/>
            <person name="Lackner G."/>
            <person name="Hoffmeister D."/>
            <person name="Rencoret J."/>
            <person name="Gutierrez A."/>
            <person name="Sun H."/>
            <person name="Lindquist E."/>
            <person name="Barry K."/>
            <person name="Riley R."/>
            <person name="Grigoriev I.V."/>
            <person name="Henrissat B."/>
            <person name="Kues U."/>
            <person name="Berka R.M."/>
            <person name="Martinez A.T."/>
            <person name="Covert S.F."/>
            <person name="Blanchette R.A."/>
            <person name="Cullen D."/>
        </authorList>
    </citation>
    <scope>NUCLEOTIDE SEQUENCE [LARGE SCALE GENOMIC DNA]</scope>
    <source>
        <strain evidence="3 4">11061_1 CR5-6</strain>
    </source>
</reference>
<dbReference type="OrthoDB" id="5852896at2759"/>
<evidence type="ECO:0000313" key="3">
    <source>
        <dbReference type="EMBL" id="KIP11712.1"/>
    </source>
</evidence>
<gene>
    <name evidence="3" type="ORF">PHLGIDRAFT_63169</name>
</gene>
<dbReference type="GO" id="GO:0042274">
    <property type="term" value="P:ribosomal small subunit biogenesis"/>
    <property type="evidence" value="ECO:0007669"/>
    <property type="project" value="InterPro"/>
</dbReference>
<dbReference type="Proteomes" id="UP000053257">
    <property type="component" value="Unassembled WGS sequence"/>
</dbReference>
<dbReference type="GO" id="GO:0005829">
    <property type="term" value="C:cytosol"/>
    <property type="evidence" value="ECO:0007669"/>
    <property type="project" value="TreeGrafter"/>
</dbReference>
<dbReference type="AlphaFoldDB" id="A0A0C3SDD3"/>
<dbReference type="GO" id="GO:0030688">
    <property type="term" value="C:preribosome, small subunit precursor"/>
    <property type="evidence" value="ECO:0007669"/>
    <property type="project" value="TreeGrafter"/>
</dbReference>
<keyword evidence="4" id="KW-1185">Reference proteome</keyword>
<evidence type="ECO:0000313" key="4">
    <source>
        <dbReference type="Proteomes" id="UP000053257"/>
    </source>
</evidence>
<name>A0A0C3SDD3_PHLG1</name>
<accession>A0A0C3SDD3</accession>
<evidence type="ECO:0000256" key="1">
    <source>
        <dbReference type="ARBA" id="ARBA00009078"/>
    </source>
</evidence>
<feature type="compositionally biased region" description="Low complexity" evidence="2">
    <location>
        <begin position="280"/>
        <end position="291"/>
    </location>
</feature>
<organism evidence="3 4">
    <name type="scientific">Phlebiopsis gigantea (strain 11061_1 CR5-6)</name>
    <name type="common">White-rot fungus</name>
    <name type="synonym">Peniophora gigantea</name>
    <dbReference type="NCBI Taxonomy" id="745531"/>
    <lineage>
        <taxon>Eukaryota</taxon>
        <taxon>Fungi</taxon>
        <taxon>Dikarya</taxon>
        <taxon>Basidiomycota</taxon>
        <taxon>Agaricomycotina</taxon>
        <taxon>Agaricomycetes</taxon>
        <taxon>Polyporales</taxon>
        <taxon>Phanerochaetaceae</taxon>
        <taxon>Phlebiopsis</taxon>
    </lineage>
</organism>